<keyword evidence="6 7" id="KW-0472">Membrane</keyword>
<name>A0AA41VR44_PAPNU</name>
<dbReference type="GO" id="GO:0005886">
    <property type="term" value="C:plasma membrane"/>
    <property type="evidence" value="ECO:0007669"/>
    <property type="project" value="TreeGrafter"/>
</dbReference>
<feature type="transmembrane region" description="Helical" evidence="7">
    <location>
        <begin position="21"/>
        <end position="41"/>
    </location>
</feature>
<gene>
    <name evidence="8" type="ORF">MKW94_028429</name>
</gene>
<protein>
    <submittedName>
        <fullName evidence="8">Uncharacterized protein</fullName>
    </submittedName>
</protein>
<evidence type="ECO:0000256" key="6">
    <source>
        <dbReference type="ARBA" id="ARBA00023136"/>
    </source>
</evidence>
<evidence type="ECO:0000313" key="8">
    <source>
        <dbReference type="EMBL" id="MCL7045872.1"/>
    </source>
</evidence>
<dbReference type="PANTHER" id="PTHR31645">
    <property type="entry name" value="OLIGOPEPTIDE TRANSPORTER YGL114W-RELATED"/>
    <property type="match status" value="1"/>
</dbReference>
<evidence type="ECO:0000313" key="9">
    <source>
        <dbReference type="Proteomes" id="UP001177140"/>
    </source>
</evidence>
<dbReference type="GO" id="GO:0048316">
    <property type="term" value="P:seed development"/>
    <property type="evidence" value="ECO:0007669"/>
    <property type="project" value="TreeGrafter"/>
</dbReference>
<feature type="transmembrane region" description="Helical" evidence="7">
    <location>
        <begin position="190"/>
        <end position="208"/>
    </location>
</feature>
<comment type="subcellular location">
    <subcellularLocation>
        <location evidence="1">Membrane</location>
        <topology evidence="1">Multi-pass membrane protein</topology>
    </subcellularLocation>
</comment>
<proteinExistence type="inferred from homology"/>
<keyword evidence="4 7" id="KW-0812">Transmembrane</keyword>
<keyword evidence="3" id="KW-0813">Transport</keyword>
<dbReference type="GO" id="GO:0035673">
    <property type="term" value="F:oligopeptide transmembrane transporter activity"/>
    <property type="evidence" value="ECO:0007669"/>
    <property type="project" value="InterPro"/>
</dbReference>
<feature type="transmembrane region" description="Helical" evidence="7">
    <location>
        <begin position="106"/>
        <end position="134"/>
    </location>
</feature>
<dbReference type="InterPro" id="IPR004813">
    <property type="entry name" value="OPT"/>
</dbReference>
<dbReference type="PANTHER" id="PTHR31645:SF4">
    <property type="entry name" value="METAL-NICOTIANAMINE TRANSPORTER YSL3"/>
    <property type="match status" value="1"/>
</dbReference>
<organism evidence="8 9">
    <name type="scientific">Papaver nudicaule</name>
    <name type="common">Iceland poppy</name>
    <dbReference type="NCBI Taxonomy" id="74823"/>
    <lineage>
        <taxon>Eukaryota</taxon>
        <taxon>Viridiplantae</taxon>
        <taxon>Streptophyta</taxon>
        <taxon>Embryophyta</taxon>
        <taxon>Tracheophyta</taxon>
        <taxon>Spermatophyta</taxon>
        <taxon>Magnoliopsida</taxon>
        <taxon>Ranunculales</taxon>
        <taxon>Papaveraceae</taxon>
        <taxon>Papaveroideae</taxon>
        <taxon>Papaver</taxon>
    </lineage>
</organism>
<keyword evidence="5 7" id="KW-1133">Transmembrane helix</keyword>
<dbReference type="GO" id="GO:0051980">
    <property type="term" value="F:iron-nicotianamine transmembrane transporter activity"/>
    <property type="evidence" value="ECO:0007669"/>
    <property type="project" value="TreeGrafter"/>
</dbReference>
<dbReference type="Pfam" id="PF03169">
    <property type="entry name" value="OPT"/>
    <property type="match status" value="1"/>
</dbReference>
<accession>A0AA41VR44</accession>
<dbReference type="Proteomes" id="UP001177140">
    <property type="component" value="Unassembled WGS sequence"/>
</dbReference>
<dbReference type="AlphaFoldDB" id="A0AA41VR44"/>
<evidence type="ECO:0000256" key="1">
    <source>
        <dbReference type="ARBA" id="ARBA00004141"/>
    </source>
</evidence>
<dbReference type="EMBL" id="JAJJMA010274894">
    <property type="protein sequence ID" value="MCL7045872.1"/>
    <property type="molecule type" value="Genomic_DNA"/>
</dbReference>
<evidence type="ECO:0000256" key="4">
    <source>
        <dbReference type="ARBA" id="ARBA00022692"/>
    </source>
</evidence>
<dbReference type="InterPro" id="IPR045035">
    <property type="entry name" value="YSL-like"/>
</dbReference>
<evidence type="ECO:0000256" key="7">
    <source>
        <dbReference type="SAM" id="Phobius"/>
    </source>
</evidence>
<evidence type="ECO:0000256" key="2">
    <source>
        <dbReference type="ARBA" id="ARBA00010276"/>
    </source>
</evidence>
<evidence type="ECO:0000256" key="5">
    <source>
        <dbReference type="ARBA" id="ARBA00022989"/>
    </source>
</evidence>
<evidence type="ECO:0000256" key="3">
    <source>
        <dbReference type="ARBA" id="ARBA00022448"/>
    </source>
</evidence>
<comment type="similarity">
    <text evidence="2">Belongs to the YSL (TC 2.A.67.2) family.</text>
</comment>
<feature type="transmembrane region" description="Helical" evidence="7">
    <location>
        <begin position="154"/>
        <end position="178"/>
    </location>
</feature>
<keyword evidence="9" id="KW-1185">Reference proteome</keyword>
<dbReference type="GO" id="GO:0010039">
    <property type="term" value="P:response to iron ion"/>
    <property type="evidence" value="ECO:0007669"/>
    <property type="project" value="TreeGrafter"/>
</dbReference>
<sequence>MAYNYGKVALFILAAISGRENGVIAGLVGCGLIKSIVSISSDLMHDFKAGHLTLTSPRSMVISQAAGTLLGCIVAPLTFFLYYKAFDIGNPTGEYKAPYALIYRNMAILGVQGFSALPSHCLQLCYGFFAFAFLANLVRDLSPEKIGKWVPLPMAMAVPFLVGASFAIDMSIGSLIVFVYEKLDKKKARLMIPVIGSGLMCGEGLWMLPSAMLGLAKVKPPMCMKFVSS</sequence>
<feature type="transmembrane region" description="Helical" evidence="7">
    <location>
        <begin position="61"/>
        <end position="85"/>
    </location>
</feature>
<reference evidence="8" key="1">
    <citation type="submission" date="2022-03" db="EMBL/GenBank/DDBJ databases">
        <title>A functionally conserved STORR gene fusion in Papaver species that diverged 16.8 million years ago.</title>
        <authorList>
            <person name="Catania T."/>
        </authorList>
    </citation>
    <scope>NUCLEOTIDE SEQUENCE</scope>
    <source>
        <strain evidence="8">S-191538</strain>
    </source>
</reference>
<comment type="caution">
    <text evidence="8">The sequence shown here is derived from an EMBL/GenBank/DDBJ whole genome shotgun (WGS) entry which is preliminary data.</text>
</comment>
<dbReference type="NCBIfam" id="TIGR00728">
    <property type="entry name" value="OPT_sfam"/>
    <property type="match status" value="1"/>
</dbReference>